<dbReference type="Proteomes" id="UP001294412">
    <property type="component" value="Unassembled WGS sequence"/>
</dbReference>
<keyword evidence="3" id="KW-0012">Acyltransferase</keyword>
<dbReference type="RefSeq" id="WP_322187271.1">
    <property type="nucleotide sequence ID" value="NZ_JAXLPB010000003.1"/>
</dbReference>
<dbReference type="PIRSF" id="PIRSF000451">
    <property type="entry name" value="PKS_III"/>
    <property type="match status" value="1"/>
</dbReference>
<sequence length="352" mass="37304">MTHDHRLHPRIAGLSTSLPPYALPQTDVVAHAAETFGRRFRDFERLRPVFENTGIDTRYSVRPIEWFHEAQDWKTRTGAFLEGATDLFVAAAAGALARSGFRADEIDTVVTVCSTGIATPSLEARASARLGLRADVRRVPVFGLGCAGGVTGLALASRLADSVPGSRVLLVAVEICTLAFRADELTKSNIVATALFGDGAAAAVLTADAGEGPRIVASGEHMWPDTLGIMGWSVDPLGFGAIFSSSIPDLVDEKMYAAVAAFLKTRGEVPQDLDGFAFHPGGRKVIEALERSFALGDGALSAERDILRDHGNMSAPTALFVLKRKLAGDLQGKCILSALGPGFTGSFVRLDA</sequence>
<evidence type="ECO:0000256" key="2">
    <source>
        <dbReference type="ARBA" id="ARBA00022679"/>
    </source>
</evidence>
<evidence type="ECO:0000313" key="7">
    <source>
        <dbReference type="Proteomes" id="UP001294412"/>
    </source>
</evidence>
<evidence type="ECO:0000259" key="4">
    <source>
        <dbReference type="Pfam" id="PF00195"/>
    </source>
</evidence>
<evidence type="ECO:0000256" key="1">
    <source>
        <dbReference type="ARBA" id="ARBA00005531"/>
    </source>
</evidence>
<gene>
    <name evidence="6" type="ORF">U0C82_11610</name>
</gene>
<dbReference type="InterPro" id="IPR012328">
    <property type="entry name" value="Chalcone/stilbene_synt_C"/>
</dbReference>
<feature type="domain" description="Chalcone/stilbene synthase C-terminal" evidence="5">
    <location>
        <begin position="218"/>
        <end position="326"/>
    </location>
</feature>
<dbReference type="SUPFAM" id="SSF53901">
    <property type="entry name" value="Thiolase-like"/>
    <property type="match status" value="2"/>
</dbReference>
<name>A0ABU5I342_9HYPH</name>
<proteinExistence type="inferred from homology"/>
<comment type="similarity">
    <text evidence="1">Belongs to the thiolase-like superfamily. Chalcone/stilbene synthases family.</text>
</comment>
<evidence type="ECO:0000259" key="5">
    <source>
        <dbReference type="Pfam" id="PF02797"/>
    </source>
</evidence>
<dbReference type="Pfam" id="PF00195">
    <property type="entry name" value="Chal_sti_synt_N"/>
    <property type="match status" value="1"/>
</dbReference>
<keyword evidence="7" id="KW-1185">Reference proteome</keyword>
<comment type="caution">
    <text evidence="6">The sequence shown here is derived from an EMBL/GenBank/DDBJ whole genome shotgun (WGS) entry which is preliminary data.</text>
</comment>
<dbReference type="PANTHER" id="PTHR11877">
    <property type="entry name" value="HYDROXYMETHYLGLUTARYL-COA SYNTHASE"/>
    <property type="match status" value="1"/>
</dbReference>
<evidence type="ECO:0000313" key="6">
    <source>
        <dbReference type="EMBL" id="MDY8109786.1"/>
    </source>
</evidence>
<keyword evidence="2" id="KW-0808">Transferase</keyword>
<reference evidence="6 7" key="1">
    <citation type="submission" date="2023-12" db="EMBL/GenBank/DDBJ databases">
        <title>Description of Novel Strain Fulvimarina sp. 2208YS6-2-32 isolated from Uroteuthis (Photololigo) edulis.</title>
        <authorList>
            <person name="Park J.-S."/>
        </authorList>
    </citation>
    <scope>NUCLEOTIDE SEQUENCE [LARGE SCALE GENOMIC DNA]</scope>
    <source>
        <strain evidence="6 7">2208YS6-2-32</strain>
    </source>
</reference>
<organism evidence="6 7">
    <name type="scientific">Fulvimarina uroteuthidis</name>
    <dbReference type="NCBI Taxonomy" id="3098149"/>
    <lineage>
        <taxon>Bacteria</taxon>
        <taxon>Pseudomonadati</taxon>
        <taxon>Pseudomonadota</taxon>
        <taxon>Alphaproteobacteria</taxon>
        <taxon>Hyphomicrobiales</taxon>
        <taxon>Aurantimonadaceae</taxon>
        <taxon>Fulvimarina</taxon>
    </lineage>
</organism>
<dbReference type="Gene3D" id="3.40.47.10">
    <property type="match status" value="2"/>
</dbReference>
<dbReference type="Pfam" id="PF02797">
    <property type="entry name" value="Chal_sti_synt_C"/>
    <property type="match status" value="1"/>
</dbReference>
<dbReference type="InterPro" id="IPR016039">
    <property type="entry name" value="Thiolase-like"/>
</dbReference>
<accession>A0ABU5I342</accession>
<evidence type="ECO:0000256" key="3">
    <source>
        <dbReference type="ARBA" id="ARBA00023315"/>
    </source>
</evidence>
<dbReference type="EMBL" id="JAXLPB010000003">
    <property type="protein sequence ID" value="MDY8109786.1"/>
    <property type="molecule type" value="Genomic_DNA"/>
</dbReference>
<dbReference type="InterPro" id="IPR001099">
    <property type="entry name" value="Chalcone/stilbene_synt_N"/>
</dbReference>
<dbReference type="InterPro" id="IPR011141">
    <property type="entry name" value="Polyketide_synthase_type-III"/>
</dbReference>
<dbReference type="CDD" id="cd00831">
    <property type="entry name" value="CHS_like"/>
    <property type="match status" value="1"/>
</dbReference>
<feature type="domain" description="Chalcone/stilbene synthase N-terminal" evidence="4">
    <location>
        <begin position="75"/>
        <end position="208"/>
    </location>
</feature>
<dbReference type="PANTHER" id="PTHR11877:SF99">
    <property type="entry name" value="1,3,6,8-TETRAHYDROXYNAPHTHALENE SYNTHASE"/>
    <property type="match status" value="1"/>
</dbReference>
<protein>
    <submittedName>
        <fullName evidence="6">Type III polyketide synthase</fullName>
    </submittedName>
</protein>